<dbReference type="InterPro" id="IPR029057">
    <property type="entry name" value="PRTase-like"/>
</dbReference>
<proteinExistence type="predicted"/>
<evidence type="ECO:0000256" key="1">
    <source>
        <dbReference type="ARBA" id="ARBA00022676"/>
    </source>
</evidence>
<dbReference type="InterPro" id="IPR000836">
    <property type="entry name" value="PRTase_dom"/>
</dbReference>
<keyword evidence="2" id="KW-0808">Transferase</keyword>
<organism evidence="4 5">
    <name type="scientific">Aureococcus anophagefferens</name>
    <name type="common">Harmful bloom alga</name>
    <dbReference type="NCBI Taxonomy" id="44056"/>
    <lineage>
        <taxon>Eukaryota</taxon>
        <taxon>Sar</taxon>
        <taxon>Stramenopiles</taxon>
        <taxon>Ochrophyta</taxon>
        <taxon>Pelagophyceae</taxon>
        <taxon>Pelagomonadales</taxon>
        <taxon>Pelagomonadaceae</taxon>
        <taxon>Aureococcus</taxon>
    </lineage>
</organism>
<evidence type="ECO:0000256" key="2">
    <source>
        <dbReference type="ARBA" id="ARBA00022679"/>
    </source>
</evidence>
<reference evidence="4 5" key="1">
    <citation type="submission" date="2024-03" db="EMBL/GenBank/DDBJ databases">
        <title>Aureococcus anophagefferens CCMP1851 and Kratosvirus quantuckense: Draft genome of a second virus-susceptible host strain in the model system.</title>
        <authorList>
            <person name="Chase E."/>
            <person name="Truchon A.R."/>
            <person name="Schepens W."/>
            <person name="Wilhelm S.W."/>
        </authorList>
    </citation>
    <scope>NUCLEOTIDE SEQUENCE [LARGE SCALE GENOMIC DNA]</scope>
    <source>
        <strain evidence="4 5">CCMP1851</strain>
    </source>
</reference>
<dbReference type="Pfam" id="PF00156">
    <property type="entry name" value="Pribosyltran"/>
    <property type="match status" value="1"/>
</dbReference>
<accession>A0ABR1G9K3</accession>
<evidence type="ECO:0000259" key="3">
    <source>
        <dbReference type="Pfam" id="PF00156"/>
    </source>
</evidence>
<dbReference type="EMBL" id="JBBJCI010000039">
    <property type="protein sequence ID" value="KAK7249975.1"/>
    <property type="molecule type" value="Genomic_DNA"/>
</dbReference>
<dbReference type="SUPFAM" id="SSF53271">
    <property type="entry name" value="PRTase-like"/>
    <property type="match status" value="1"/>
</dbReference>
<evidence type="ECO:0000313" key="4">
    <source>
        <dbReference type="EMBL" id="KAK7249975.1"/>
    </source>
</evidence>
<dbReference type="Gene3D" id="3.40.50.2020">
    <property type="match status" value="1"/>
</dbReference>
<dbReference type="GO" id="GO:0016757">
    <property type="term" value="F:glycosyltransferase activity"/>
    <property type="evidence" value="ECO:0007669"/>
    <property type="project" value="UniProtKB-KW"/>
</dbReference>
<dbReference type="PANTHER" id="PTHR43363">
    <property type="entry name" value="HYPOXANTHINE PHOSPHORIBOSYLTRANSFERASE"/>
    <property type="match status" value="1"/>
</dbReference>
<protein>
    <submittedName>
        <fullName evidence="4">Hypoxanthine-guanine phosphoribosyltransferase</fullName>
    </submittedName>
</protein>
<evidence type="ECO:0000313" key="5">
    <source>
        <dbReference type="Proteomes" id="UP001363151"/>
    </source>
</evidence>
<name>A0ABR1G9K3_AURAN</name>
<comment type="caution">
    <text evidence="4">The sequence shown here is derived from an EMBL/GenBank/DDBJ whole genome shotgun (WGS) entry which is preliminary data.</text>
</comment>
<gene>
    <name evidence="4" type="primary">HPT1</name>
    <name evidence="4" type="ORF">SO694_00005641</name>
</gene>
<sequence>MAFWISAAAGAAKAMWRGDGATVERKLAPDGKVYFSYADIASAVSSAVPRVKAFGPDVIVAIGGGGFIPARMLRTECAVPILAVSLELYDDATKTARDTVELKQWFDEGSGFGKLVRGRRVLIVDEVDDTRTTLQYAVEELRRRNAPAAVAVLVVHNKRKPKRGAVPQDVTYIACEHVADHWNCYPWDAAAYGHAIGEHEALARACAGECRKFPGAAFAVVGAIVGAALAARLKN</sequence>
<keyword evidence="5" id="KW-1185">Reference proteome</keyword>
<feature type="domain" description="Phosphoribosyltransferase" evidence="3">
    <location>
        <begin position="53"/>
        <end position="171"/>
    </location>
</feature>
<dbReference type="CDD" id="cd06223">
    <property type="entry name" value="PRTases_typeI"/>
    <property type="match status" value="1"/>
</dbReference>
<keyword evidence="1 4" id="KW-0328">Glycosyltransferase</keyword>
<dbReference type="Proteomes" id="UP001363151">
    <property type="component" value="Unassembled WGS sequence"/>
</dbReference>
<dbReference type="PANTHER" id="PTHR43363:SF1">
    <property type="entry name" value="HYPOXANTHINE-GUANINE PHOSPHORIBOSYLTRANSFERASE"/>
    <property type="match status" value="1"/>
</dbReference>